<sequence>MFRWFRAPSAPDEIYASSLQTLYLGHALWYPEPHESGEPQIGDVGFISEGAFIRLFNLDTSAPEKEVKFWNPPYKITEPVHPDVFKVDRRHRPLVPGNYRSNGVESKEMHASADM</sequence>
<evidence type="ECO:0000313" key="3">
    <source>
        <dbReference type="Proteomes" id="UP000008370"/>
    </source>
</evidence>
<dbReference type="GeneID" id="18914488"/>
<feature type="region of interest" description="Disordered" evidence="1">
    <location>
        <begin position="96"/>
        <end position="115"/>
    </location>
</feature>
<dbReference type="InParanoid" id="K5WHN0"/>
<reference evidence="2 3" key="1">
    <citation type="journal article" date="2012" name="BMC Genomics">
        <title>Comparative genomics of the white-rot fungi, Phanerochaete carnosa and P. chrysosporium, to elucidate the genetic basis of the distinct wood types they colonize.</title>
        <authorList>
            <person name="Suzuki H."/>
            <person name="MacDonald J."/>
            <person name="Syed K."/>
            <person name="Salamov A."/>
            <person name="Hori C."/>
            <person name="Aerts A."/>
            <person name="Henrissat B."/>
            <person name="Wiebenga A."/>
            <person name="vanKuyk P.A."/>
            <person name="Barry K."/>
            <person name="Lindquist E."/>
            <person name="LaButti K."/>
            <person name="Lapidus A."/>
            <person name="Lucas S."/>
            <person name="Coutinho P."/>
            <person name="Gong Y."/>
            <person name="Samejima M."/>
            <person name="Mahadevan R."/>
            <person name="Abou-Zaid M."/>
            <person name="de Vries R.P."/>
            <person name="Igarashi K."/>
            <person name="Yadav J.S."/>
            <person name="Grigoriev I.V."/>
            <person name="Master E.R."/>
        </authorList>
    </citation>
    <scope>NUCLEOTIDE SEQUENCE [LARGE SCALE GENOMIC DNA]</scope>
    <source>
        <strain evidence="2 3">HHB-10118-sp</strain>
    </source>
</reference>
<evidence type="ECO:0000256" key="1">
    <source>
        <dbReference type="SAM" id="MobiDB-lite"/>
    </source>
</evidence>
<evidence type="ECO:0000313" key="2">
    <source>
        <dbReference type="EMBL" id="EKM58830.1"/>
    </source>
</evidence>
<name>K5WHN0_PHACS</name>
<protein>
    <submittedName>
        <fullName evidence="2">Uncharacterized protein</fullName>
    </submittedName>
</protein>
<keyword evidence="3" id="KW-1185">Reference proteome</keyword>
<organism evidence="2 3">
    <name type="scientific">Phanerochaete carnosa (strain HHB-10118-sp)</name>
    <name type="common">White-rot fungus</name>
    <name type="synonym">Peniophora carnosa</name>
    <dbReference type="NCBI Taxonomy" id="650164"/>
    <lineage>
        <taxon>Eukaryota</taxon>
        <taxon>Fungi</taxon>
        <taxon>Dikarya</taxon>
        <taxon>Basidiomycota</taxon>
        <taxon>Agaricomycotina</taxon>
        <taxon>Agaricomycetes</taxon>
        <taxon>Polyporales</taxon>
        <taxon>Phanerochaetaceae</taxon>
        <taxon>Phanerochaete</taxon>
    </lineage>
</organism>
<dbReference type="Proteomes" id="UP000008370">
    <property type="component" value="Unassembled WGS sequence"/>
</dbReference>
<dbReference type="KEGG" id="pco:PHACADRAFT_248924"/>
<dbReference type="OrthoDB" id="3222453at2759"/>
<accession>K5WHN0</accession>
<dbReference type="EMBL" id="JH930469">
    <property type="protein sequence ID" value="EKM58830.1"/>
    <property type="molecule type" value="Genomic_DNA"/>
</dbReference>
<dbReference type="RefSeq" id="XP_007391422.1">
    <property type="nucleotide sequence ID" value="XM_007391360.1"/>
</dbReference>
<gene>
    <name evidence="2" type="ORF">PHACADRAFT_248924</name>
</gene>
<proteinExistence type="predicted"/>
<dbReference type="HOGENOM" id="CLU_168444_0_0_1"/>
<feature type="compositionally biased region" description="Basic and acidic residues" evidence="1">
    <location>
        <begin position="105"/>
        <end position="115"/>
    </location>
</feature>
<dbReference type="AlphaFoldDB" id="K5WHN0"/>